<dbReference type="GO" id="GO:0005783">
    <property type="term" value="C:endoplasmic reticulum"/>
    <property type="evidence" value="ECO:0007669"/>
    <property type="project" value="TreeGrafter"/>
</dbReference>
<evidence type="ECO:0000313" key="13">
    <source>
        <dbReference type="Proteomes" id="UP000235672"/>
    </source>
</evidence>
<evidence type="ECO:0000256" key="7">
    <source>
        <dbReference type="ARBA" id="ARBA00022989"/>
    </source>
</evidence>
<evidence type="ECO:0000256" key="8">
    <source>
        <dbReference type="ARBA" id="ARBA00022991"/>
    </source>
</evidence>
<evidence type="ECO:0000256" key="1">
    <source>
        <dbReference type="ARBA" id="ARBA00004141"/>
    </source>
</evidence>
<dbReference type="Pfam" id="PF01036">
    <property type="entry name" value="Bac_rhodopsin"/>
    <property type="match status" value="1"/>
</dbReference>
<dbReference type="GO" id="GO:0007602">
    <property type="term" value="P:phototransduction"/>
    <property type="evidence" value="ECO:0007669"/>
    <property type="project" value="UniProtKB-KW"/>
</dbReference>
<evidence type="ECO:0000256" key="3">
    <source>
        <dbReference type="ARBA" id="ARBA00022543"/>
    </source>
</evidence>
<keyword evidence="8" id="KW-0157">Chromophore</keyword>
<dbReference type="EMBL" id="KZ613502">
    <property type="protein sequence ID" value="PMD17062.1"/>
    <property type="molecule type" value="Genomic_DNA"/>
</dbReference>
<dbReference type="GO" id="GO:0005216">
    <property type="term" value="F:monoatomic ion channel activity"/>
    <property type="evidence" value="ECO:0007669"/>
    <property type="project" value="InterPro"/>
</dbReference>
<dbReference type="InterPro" id="IPR001425">
    <property type="entry name" value="Arc/bac/fun_rhodopsins"/>
</dbReference>
<dbReference type="PRINTS" id="PR00251">
    <property type="entry name" value="BACTRLOPSIN"/>
</dbReference>
<evidence type="ECO:0000256" key="2">
    <source>
        <dbReference type="ARBA" id="ARBA00008130"/>
    </source>
</evidence>
<keyword evidence="5 11" id="KW-0812">Transmembrane</keyword>
<organism evidence="12 13">
    <name type="scientific">Hyaloscypha hepaticicola</name>
    <dbReference type="NCBI Taxonomy" id="2082293"/>
    <lineage>
        <taxon>Eukaryota</taxon>
        <taxon>Fungi</taxon>
        <taxon>Dikarya</taxon>
        <taxon>Ascomycota</taxon>
        <taxon>Pezizomycotina</taxon>
        <taxon>Leotiomycetes</taxon>
        <taxon>Helotiales</taxon>
        <taxon>Hyaloscyphaceae</taxon>
        <taxon>Hyaloscypha</taxon>
    </lineage>
</organism>
<feature type="transmembrane region" description="Helical" evidence="11">
    <location>
        <begin position="221"/>
        <end position="243"/>
    </location>
</feature>
<dbReference type="InterPro" id="IPR018229">
    <property type="entry name" value="Rhodopsin_retinal_BS"/>
</dbReference>
<dbReference type="OrthoDB" id="10261467at2759"/>
<keyword evidence="7 11" id="KW-1133">Transmembrane helix</keyword>
<feature type="transmembrane region" description="Helical" evidence="11">
    <location>
        <begin position="51"/>
        <end position="71"/>
    </location>
</feature>
<dbReference type="FunFam" id="1.20.1070.10:FF:000160">
    <property type="entry name" value="Related to Opsin-1"/>
    <property type="match status" value="1"/>
</dbReference>
<evidence type="ECO:0000313" key="12">
    <source>
        <dbReference type="EMBL" id="PMD17062.1"/>
    </source>
</evidence>
<name>A0A2J6PSR9_9HELO</name>
<accession>A0A2J6PSR9</accession>
<comment type="subcellular location">
    <subcellularLocation>
        <location evidence="1">Membrane</location>
        <topology evidence="1">Multi-pass membrane protein</topology>
    </subcellularLocation>
</comment>
<keyword evidence="13" id="KW-1185">Reference proteome</keyword>
<dbReference type="AlphaFoldDB" id="A0A2J6PSR9"/>
<sequence length="304" mass="33410">MVDPVEFAEAVFKTSKLLVPTPSPTPSVSPIPTVIPNVPHYERVGETGTKTLWVVFVLMLLSTLAFVAMSWRVPVQKRLFHVITTMITTFAAISYFAMATGDGNSYAHIVVKEAHKHVPNTIEHVFRQVFWARYVDWSVTTPLLLLDLAFLAGMDGASILVAIVADIIMVLTGLFAAFGKNDGQKWGWYAIACIAYLVIVYQLVVSGRRAVMSKSNSTSKLFASIGGFTLILWTLYPIVWGIGDGARKWSVDAEIIAYAILDVLAKPVFGFWLLFAHGRNATAIEGFWSHGLEGEGALRVGDDE</sequence>
<dbReference type="GO" id="GO:0009881">
    <property type="term" value="F:photoreceptor activity"/>
    <property type="evidence" value="ECO:0007669"/>
    <property type="project" value="UniProtKB-KW"/>
</dbReference>
<feature type="transmembrane region" description="Helical" evidence="11">
    <location>
        <begin position="255"/>
        <end position="275"/>
    </location>
</feature>
<dbReference type="Gene3D" id="1.20.1070.10">
    <property type="entry name" value="Rhodopsin 7-helix transmembrane proteins"/>
    <property type="match status" value="1"/>
</dbReference>
<dbReference type="CDD" id="cd15028">
    <property type="entry name" value="7tm_Opsin-1_euk"/>
    <property type="match status" value="1"/>
</dbReference>
<dbReference type="PANTHER" id="PTHR28286">
    <property type="match status" value="1"/>
</dbReference>
<evidence type="ECO:0000256" key="9">
    <source>
        <dbReference type="ARBA" id="ARBA00023136"/>
    </source>
</evidence>
<feature type="transmembrane region" description="Helical" evidence="11">
    <location>
        <begin position="186"/>
        <end position="205"/>
    </location>
</feature>
<dbReference type="Proteomes" id="UP000235672">
    <property type="component" value="Unassembled WGS sequence"/>
</dbReference>
<evidence type="ECO:0000256" key="10">
    <source>
        <dbReference type="ARBA" id="ARBA00023170"/>
    </source>
</evidence>
<keyword evidence="6" id="KW-0681">Retinal protein</keyword>
<feature type="transmembrane region" description="Helical" evidence="11">
    <location>
        <begin position="78"/>
        <end position="98"/>
    </location>
</feature>
<reference evidence="12 13" key="1">
    <citation type="submission" date="2016-05" db="EMBL/GenBank/DDBJ databases">
        <title>A degradative enzymes factory behind the ericoid mycorrhizal symbiosis.</title>
        <authorList>
            <consortium name="DOE Joint Genome Institute"/>
            <person name="Martino E."/>
            <person name="Morin E."/>
            <person name="Grelet G."/>
            <person name="Kuo A."/>
            <person name="Kohler A."/>
            <person name="Daghino S."/>
            <person name="Barry K."/>
            <person name="Choi C."/>
            <person name="Cichocki N."/>
            <person name="Clum A."/>
            <person name="Copeland A."/>
            <person name="Hainaut M."/>
            <person name="Haridas S."/>
            <person name="Labutti K."/>
            <person name="Lindquist E."/>
            <person name="Lipzen A."/>
            <person name="Khouja H.-R."/>
            <person name="Murat C."/>
            <person name="Ohm R."/>
            <person name="Olson A."/>
            <person name="Spatafora J."/>
            <person name="Veneault-Fourrey C."/>
            <person name="Henrissat B."/>
            <person name="Grigoriev I."/>
            <person name="Martin F."/>
            <person name="Perotto S."/>
        </authorList>
    </citation>
    <scope>NUCLEOTIDE SEQUENCE [LARGE SCALE GENOMIC DNA]</scope>
    <source>
        <strain evidence="12 13">UAMH 7357</strain>
    </source>
</reference>
<dbReference type="PANTHER" id="PTHR28286:SF2">
    <property type="entry name" value="BACTERIORHODOPSIN _OPSIN, NOPA (EUROFUNG)"/>
    <property type="match status" value="1"/>
</dbReference>
<keyword evidence="3" id="KW-0600">Photoreceptor protein</keyword>
<dbReference type="PROSITE" id="PS00950">
    <property type="entry name" value="BACTERIAL_OPSIN_1"/>
    <property type="match status" value="1"/>
</dbReference>
<feature type="transmembrane region" description="Helical" evidence="11">
    <location>
        <begin position="159"/>
        <end position="180"/>
    </location>
</feature>
<gene>
    <name evidence="12" type="ORF">NA56DRAFT_285657</name>
</gene>
<evidence type="ECO:0000256" key="4">
    <source>
        <dbReference type="ARBA" id="ARBA00022606"/>
    </source>
</evidence>
<keyword evidence="10" id="KW-0675">Receptor</keyword>
<dbReference type="SUPFAM" id="SSF81321">
    <property type="entry name" value="Family A G protein-coupled receptor-like"/>
    <property type="match status" value="1"/>
</dbReference>
<proteinExistence type="inferred from homology"/>
<dbReference type="STRING" id="1745343.A0A2J6PSR9"/>
<evidence type="ECO:0000256" key="11">
    <source>
        <dbReference type="SAM" id="Phobius"/>
    </source>
</evidence>
<protein>
    <submittedName>
        <fullName evidence="12">Putative opsin-1</fullName>
    </submittedName>
</protein>
<evidence type="ECO:0000256" key="5">
    <source>
        <dbReference type="ARBA" id="ARBA00022692"/>
    </source>
</evidence>
<evidence type="ECO:0000256" key="6">
    <source>
        <dbReference type="ARBA" id="ARBA00022925"/>
    </source>
</evidence>
<comment type="similarity">
    <text evidence="2">Belongs to the archaeal/bacterial/fungal opsin family.</text>
</comment>
<keyword evidence="9 11" id="KW-0472">Membrane</keyword>
<keyword evidence="4" id="KW-0716">Sensory transduction</keyword>
<dbReference type="GO" id="GO:0005886">
    <property type="term" value="C:plasma membrane"/>
    <property type="evidence" value="ECO:0007669"/>
    <property type="project" value="TreeGrafter"/>
</dbReference>
<dbReference type="SMART" id="SM01021">
    <property type="entry name" value="Bac_rhodopsin"/>
    <property type="match status" value="1"/>
</dbReference>